<evidence type="ECO:0000313" key="4">
    <source>
        <dbReference type="Proteomes" id="UP000800036"/>
    </source>
</evidence>
<dbReference type="InterPro" id="IPR022111">
    <property type="entry name" value="Rhodanese_C"/>
</dbReference>
<dbReference type="AlphaFoldDB" id="A0A6A5VIX8"/>
<evidence type="ECO:0000256" key="1">
    <source>
        <dbReference type="SAM" id="MobiDB-lite"/>
    </source>
</evidence>
<dbReference type="Proteomes" id="UP000800036">
    <property type="component" value="Unassembled WGS sequence"/>
</dbReference>
<dbReference type="Pfam" id="PF12368">
    <property type="entry name" value="Rhodanese_C"/>
    <property type="match status" value="1"/>
</dbReference>
<accession>A0A6A5VIX8</accession>
<dbReference type="SUPFAM" id="SSF52821">
    <property type="entry name" value="Rhodanese/Cell cycle control phosphatase"/>
    <property type="match status" value="1"/>
</dbReference>
<organism evidence="3 4">
    <name type="scientific">Bimuria novae-zelandiae CBS 107.79</name>
    <dbReference type="NCBI Taxonomy" id="1447943"/>
    <lineage>
        <taxon>Eukaryota</taxon>
        <taxon>Fungi</taxon>
        <taxon>Dikarya</taxon>
        <taxon>Ascomycota</taxon>
        <taxon>Pezizomycotina</taxon>
        <taxon>Dothideomycetes</taxon>
        <taxon>Pleosporomycetidae</taxon>
        <taxon>Pleosporales</taxon>
        <taxon>Massarineae</taxon>
        <taxon>Didymosphaeriaceae</taxon>
        <taxon>Bimuria</taxon>
    </lineage>
</organism>
<dbReference type="Pfam" id="PF17773">
    <property type="entry name" value="UPF0176_N"/>
    <property type="match status" value="1"/>
</dbReference>
<dbReference type="Gene3D" id="3.30.70.100">
    <property type="match status" value="1"/>
</dbReference>
<gene>
    <name evidence="3" type="ORF">BU23DRAFT_551525</name>
</gene>
<protein>
    <recommendedName>
        <fullName evidence="2">Rhodanese domain-containing protein</fullName>
    </recommendedName>
</protein>
<evidence type="ECO:0000313" key="3">
    <source>
        <dbReference type="EMBL" id="KAF1976580.1"/>
    </source>
</evidence>
<feature type="region of interest" description="Disordered" evidence="1">
    <location>
        <begin position="375"/>
        <end position="400"/>
    </location>
</feature>
<dbReference type="InterPro" id="IPR036873">
    <property type="entry name" value="Rhodanese-like_dom_sf"/>
</dbReference>
<proteinExistence type="predicted"/>
<dbReference type="InterPro" id="IPR020936">
    <property type="entry name" value="TrhO"/>
</dbReference>
<dbReference type="PANTHER" id="PTHR43268">
    <property type="entry name" value="THIOSULFATE SULFURTRANSFERASE/RHODANESE-LIKE DOMAIN-CONTAINING PROTEIN 2"/>
    <property type="match status" value="1"/>
</dbReference>
<evidence type="ECO:0000259" key="2">
    <source>
        <dbReference type="PROSITE" id="PS50206"/>
    </source>
</evidence>
<dbReference type="OrthoDB" id="25002at2759"/>
<dbReference type="InterPro" id="IPR040503">
    <property type="entry name" value="TRHO_N"/>
</dbReference>
<dbReference type="PANTHER" id="PTHR43268:SF6">
    <property type="entry name" value="THIOSULFATE SULFURTRANSFERASE_RHODANESE-LIKE DOMAIN-CONTAINING PROTEIN 2"/>
    <property type="match status" value="1"/>
</dbReference>
<dbReference type="InterPro" id="IPR001763">
    <property type="entry name" value="Rhodanese-like_dom"/>
</dbReference>
<feature type="compositionally biased region" description="Gly residues" evidence="1">
    <location>
        <begin position="379"/>
        <end position="389"/>
    </location>
</feature>
<sequence>MTNVAATQDNSDPVSYTCTCPAQSEGGSVLLFYRYWANTPVLPSEHTPKAFEPQEVADFHKDLASSLNLGGKFRIATEGFNITLGGTTSAITQYTAACRTHWSFAGIDLSTPSARNAYFKPTPGCACAFGGKASVRVTTEITPLGITNYAPASWDNVISLSPAGFHALCSRGDIPLIDVRNHYESRIGYFVSGDGRVAVRPAVRRFSQWPGYVVRHVLGNEAFKKPAGVATYCTGGIRCEKGARWMQEALAKGRGGSDVPVYTLHGGIVAYQAWIEEEVRAGRKKPEDSFFKGTNYVFDARGAIGSQEAVSTCHGCGRTEVRLGKCENLGCHLVLVVCESCEGEGSVSCCEDCAEIRDETGSRRRMCKCESDREKSLWGDGGAALGGLKGRPKTKSISVR</sequence>
<reference evidence="3" key="1">
    <citation type="journal article" date="2020" name="Stud. Mycol.">
        <title>101 Dothideomycetes genomes: a test case for predicting lifestyles and emergence of pathogens.</title>
        <authorList>
            <person name="Haridas S."/>
            <person name="Albert R."/>
            <person name="Binder M."/>
            <person name="Bloem J."/>
            <person name="Labutti K."/>
            <person name="Salamov A."/>
            <person name="Andreopoulos B."/>
            <person name="Baker S."/>
            <person name="Barry K."/>
            <person name="Bills G."/>
            <person name="Bluhm B."/>
            <person name="Cannon C."/>
            <person name="Castanera R."/>
            <person name="Culley D."/>
            <person name="Daum C."/>
            <person name="Ezra D."/>
            <person name="Gonzalez J."/>
            <person name="Henrissat B."/>
            <person name="Kuo A."/>
            <person name="Liang C."/>
            <person name="Lipzen A."/>
            <person name="Lutzoni F."/>
            <person name="Magnuson J."/>
            <person name="Mondo S."/>
            <person name="Nolan M."/>
            <person name="Ohm R."/>
            <person name="Pangilinan J."/>
            <person name="Park H.-J."/>
            <person name="Ramirez L."/>
            <person name="Alfaro M."/>
            <person name="Sun H."/>
            <person name="Tritt A."/>
            <person name="Yoshinaga Y."/>
            <person name="Zwiers L.-H."/>
            <person name="Turgeon B."/>
            <person name="Goodwin S."/>
            <person name="Spatafora J."/>
            <person name="Crous P."/>
            <person name="Grigoriev I."/>
        </authorList>
    </citation>
    <scope>NUCLEOTIDE SEQUENCE</scope>
    <source>
        <strain evidence="3">CBS 107.79</strain>
    </source>
</reference>
<dbReference type="EMBL" id="ML976666">
    <property type="protein sequence ID" value="KAF1976580.1"/>
    <property type="molecule type" value="Genomic_DNA"/>
</dbReference>
<dbReference type="PROSITE" id="PS50206">
    <property type="entry name" value="RHODANESE_3"/>
    <property type="match status" value="1"/>
</dbReference>
<feature type="domain" description="Rhodanese" evidence="2">
    <location>
        <begin position="170"/>
        <end position="280"/>
    </location>
</feature>
<dbReference type="Gene3D" id="3.40.250.10">
    <property type="entry name" value="Rhodanese-like domain"/>
    <property type="match status" value="1"/>
</dbReference>
<name>A0A6A5VIX8_9PLEO</name>
<keyword evidence="4" id="KW-1185">Reference proteome</keyword>